<dbReference type="EMBL" id="BARV01007917">
    <property type="protein sequence ID" value="GAI14408.1"/>
    <property type="molecule type" value="Genomic_DNA"/>
</dbReference>
<feature type="non-terminal residue" evidence="1">
    <location>
        <position position="1"/>
    </location>
</feature>
<organism evidence="1">
    <name type="scientific">marine sediment metagenome</name>
    <dbReference type="NCBI Taxonomy" id="412755"/>
    <lineage>
        <taxon>unclassified sequences</taxon>
        <taxon>metagenomes</taxon>
        <taxon>ecological metagenomes</taxon>
    </lineage>
</organism>
<name>X1L605_9ZZZZ</name>
<gene>
    <name evidence="1" type="ORF">S06H3_16040</name>
</gene>
<comment type="caution">
    <text evidence="1">The sequence shown here is derived from an EMBL/GenBank/DDBJ whole genome shotgun (WGS) entry which is preliminary data.</text>
</comment>
<reference evidence="1" key="1">
    <citation type="journal article" date="2014" name="Front. Microbiol.">
        <title>High frequency of phylogenetically diverse reductive dehalogenase-homologous genes in deep subseafloor sedimentary metagenomes.</title>
        <authorList>
            <person name="Kawai M."/>
            <person name="Futagami T."/>
            <person name="Toyoda A."/>
            <person name="Takaki Y."/>
            <person name="Nishi S."/>
            <person name="Hori S."/>
            <person name="Arai W."/>
            <person name="Tsubouchi T."/>
            <person name="Morono Y."/>
            <person name="Uchiyama I."/>
            <person name="Ito T."/>
            <person name="Fujiyama A."/>
            <person name="Inagaki F."/>
            <person name="Takami H."/>
        </authorList>
    </citation>
    <scope>NUCLEOTIDE SEQUENCE</scope>
    <source>
        <strain evidence="1">Expedition CK06-06</strain>
    </source>
</reference>
<protein>
    <submittedName>
        <fullName evidence="1">Uncharacterized protein</fullName>
    </submittedName>
</protein>
<sequence length="169" mass="20599">KENDKKLLLVERSVETYEHFNNEEDYDKKILYQNYFEERTDTTTNTKGVFIMDENNTFSPGIDIKYKDLTNHDHAWIRGSARVFIPDKYDEEHPLLVVSFHYKNKPYHYRTLGIKKEEIKYNEWNEIKIDYLTPEVRTKEDNLKVYLWHRGKKKVLLDDLIVYVYEPKR</sequence>
<dbReference type="AlphaFoldDB" id="X1L605"/>
<proteinExistence type="predicted"/>
<accession>X1L605</accession>
<evidence type="ECO:0000313" key="1">
    <source>
        <dbReference type="EMBL" id="GAI14408.1"/>
    </source>
</evidence>